<evidence type="ECO:0000313" key="2">
    <source>
        <dbReference type="Proteomes" id="UP001529343"/>
    </source>
</evidence>
<evidence type="ECO:0000313" key="1">
    <source>
        <dbReference type="EMBL" id="MDM8266454.1"/>
    </source>
</evidence>
<dbReference type="PANTHER" id="PTHR30348">
    <property type="entry name" value="UNCHARACTERIZED PROTEIN YECE"/>
    <property type="match status" value="1"/>
</dbReference>
<dbReference type="Pfam" id="PF01904">
    <property type="entry name" value="DUF72"/>
    <property type="match status" value="1"/>
</dbReference>
<accession>A0ABT7UXR9</accession>
<keyword evidence="2" id="KW-1185">Reference proteome</keyword>
<reference evidence="1 2" key="2">
    <citation type="submission" date="2023-06" db="EMBL/GenBank/DDBJ databases">
        <authorList>
            <person name="Zeman M."/>
            <person name="Kubasova T."/>
            <person name="Jahodarova E."/>
            <person name="Nykrynova M."/>
            <person name="Rychlik I."/>
        </authorList>
    </citation>
    <scope>NUCLEOTIDE SEQUENCE [LARGE SCALE GENOMIC DNA]</scope>
    <source>
        <strain evidence="1 2">161_Gplus</strain>
    </source>
</reference>
<dbReference type="InterPro" id="IPR002763">
    <property type="entry name" value="DUF72"/>
</dbReference>
<sequence length="282" mass="32291">MKITIGLTTWTEHPALINNEQRPVTLNEYAQYLPTVEVDTFFYALPQVTTIQNWLAEVPEAFQFIVKAHRGMTLHERGQEKGELEQLFNRYCKTVAPLVAAGQLKTVLFQFPPYFDASPQDIEYLRLVRLWMGNLPIAIELRNQTWYRPGTLKSLLAFCRELHFTLVAADEPHGTVTSVPFVLATTNPDLVMMRLHGQNTEGWINQGKSWRKTRTLYKYSPAELQAFCDQINQLTPQPKELCVIFNNNSGKDAAPNALQLQKMLDIHFTGLAPRSPEQIDLF</sequence>
<dbReference type="PANTHER" id="PTHR30348:SF13">
    <property type="entry name" value="UPF0759 PROTEIN YUNF"/>
    <property type="match status" value="1"/>
</dbReference>
<gene>
    <name evidence="1" type="ORF">QUW44_04655</name>
</gene>
<reference evidence="2" key="1">
    <citation type="submission" date="2023-06" db="EMBL/GenBank/DDBJ databases">
        <title>Identification and characterization of horizontal gene transfer across gut microbiota members of farm animals based on homology search.</title>
        <authorList>
            <person name="Zeman M."/>
            <person name="Kubasova T."/>
            <person name="Jahodarova E."/>
            <person name="Nykrynova M."/>
            <person name="Rychlik I."/>
        </authorList>
    </citation>
    <scope>NUCLEOTIDE SEQUENCE [LARGE SCALE GENOMIC DNA]</scope>
    <source>
        <strain evidence="2">161_Gplus</strain>
    </source>
</reference>
<dbReference type="EMBL" id="JAUDDW010000013">
    <property type="protein sequence ID" value="MDM8266454.1"/>
    <property type="molecule type" value="Genomic_DNA"/>
</dbReference>
<name>A0ABT7UXR9_9LACO</name>
<dbReference type="RefSeq" id="WP_289586072.1">
    <property type="nucleotide sequence ID" value="NZ_JAUDDW010000013.1"/>
</dbReference>
<comment type="caution">
    <text evidence="1">The sequence shown here is derived from an EMBL/GenBank/DDBJ whole genome shotgun (WGS) entry which is preliminary data.</text>
</comment>
<protein>
    <submittedName>
        <fullName evidence="1">DUF72 domain-containing protein</fullName>
    </submittedName>
</protein>
<dbReference type="Proteomes" id="UP001529343">
    <property type="component" value="Unassembled WGS sequence"/>
</dbReference>
<proteinExistence type="predicted"/>
<organism evidence="1 2">
    <name type="scientific">Limosilactobacillus pontis</name>
    <dbReference type="NCBI Taxonomy" id="35787"/>
    <lineage>
        <taxon>Bacteria</taxon>
        <taxon>Bacillati</taxon>
        <taxon>Bacillota</taxon>
        <taxon>Bacilli</taxon>
        <taxon>Lactobacillales</taxon>
        <taxon>Lactobacillaceae</taxon>
        <taxon>Limosilactobacillus</taxon>
    </lineage>
</organism>